<dbReference type="InterPro" id="IPR001173">
    <property type="entry name" value="Glyco_trans_2-like"/>
</dbReference>
<evidence type="ECO:0000313" key="2">
    <source>
        <dbReference type="EMBL" id="PSF36750.1"/>
    </source>
</evidence>
<proteinExistence type="predicted"/>
<dbReference type="Pfam" id="PF00535">
    <property type="entry name" value="Glycos_transf_2"/>
    <property type="match status" value="1"/>
</dbReference>
<accession>A0A2T1LX31</accession>
<dbReference type="RefSeq" id="WP_106457181.1">
    <property type="nucleotide sequence ID" value="NZ_PXOH01000012.1"/>
</dbReference>
<dbReference type="OrthoDB" id="396512at2"/>
<dbReference type="Proteomes" id="UP000239001">
    <property type="component" value="Unassembled WGS sequence"/>
</dbReference>
<dbReference type="AlphaFoldDB" id="A0A2T1LX31"/>
<reference evidence="2 3" key="1">
    <citation type="submission" date="2018-03" db="EMBL/GenBank/DDBJ databases">
        <title>The ancient ancestry and fast evolution of plastids.</title>
        <authorList>
            <person name="Moore K.R."/>
            <person name="Magnabosco C."/>
            <person name="Momper L."/>
            <person name="Gold D.A."/>
            <person name="Bosak T."/>
            <person name="Fournier G.P."/>
        </authorList>
    </citation>
    <scope>NUCLEOTIDE SEQUENCE [LARGE SCALE GENOMIC DNA]</scope>
    <source>
        <strain evidence="2 3">CCALA 016</strain>
    </source>
</reference>
<feature type="domain" description="Glycosyltransferase 2-like" evidence="1">
    <location>
        <begin position="4"/>
        <end position="140"/>
    </location>
</feature>
<organism evidence="2 3">
    <name type="scientific">Aphanothece hegewaldii CCALA 016</name>
    <dbReference type="NCBI Taxonomy" id="2107694"/>
    <lineage>
        <taxon>Bacteria</taxon>
        <taxon>Bacillati</taxon>
        <taxon>Cyanobacteriota</taxon>
        <taxon>Cyanophyceae</taxon>
        <taxon>Oscillatoriophycideae</taxon>
        <taxon>Chroococcales</taxon>
        <taxon>Aphanothecaceae</taxon>
        <taxon>Aphanothece</taxon>
    </lineage>
</organism>
<evidence type="ECO:0000259" key="1">
    <source>
        <dbReference type="Pfam" id="PF00535"/>
    </source>
</evidence>
<dbReference type="Gene3D" id="3.90.550.10">
    <property type="entry name" value="Spore Coat Polysaccharide Biosynthesis Protein SpsA, Chain A"/>
    <property type="match status" value="1"/>
</dbReference>
<name>A0A2T1LX31_9CHRO</name>
<comment type="caution">
    <text evidence="2">The sequence shown here is derived from an EMBL/GenBank/DDBJ whole genome shotgun (WGS) entry which is preliminary data.</text>
</comment>
<dbReference type="InterPro" id="IPR029044">
    <property type="entry name" value="Nucleotide-diphossugar_trans"/>
</dbReference>
<gene>
    <name evidence="2" type="ORF">C7H19_12330</name>
</gene>
<sequence>MLLTIITITKNDFEGLEKTLKSTQNLREEYSVEHLIIDSSESSIQTKIKLFSEQVNTKYFFQKPQGISAAFNYGLSKAEGRWVWFLNSGDKLHSDLNIDLFIQILQNSLAKVIIFDIEYEKNKFSQRPSLPYLWPPVFNWISHPGTIINKNLLQQVKGFDEDFKIAMDGELWLRLLSQDIRTDLVSIVITDFQEGGLSSNLSNTALEVKKIIATHKFLLLKHWLLNGLMIIKAWIAYTKISKRS</sequence>
<keyword evidence="3" id="KW-1185">Reference proteome</keyword>
<evidence type="ECO:0000313" key="3">
    <source>
        <dbReference type="Proteomes" id="UP000239001"/>
    </source>
</evidence>
<dbReference type="SUPFAM" id="SSF53448">
    <property type="entry name" value="Nucleotide-diphospho-sugar transferases"/>
    <property type="match status" value="1"/>
</dbReference>
<dbReference type="EMBL" id="PXOH01000012">
    <property type="protein sequence ID" value="PSF36750.1"/>
    <property type="molecule type" value="Genomic_DNA"/>
</dbReference>
<reference evidence="2 3" key="2">
    <citation type="submission" date="2018-03" db="EMBL/GenBank/DDBJ databases">
        <authorList>
            <person name="Keele B.F."/>
        </authorList>
    </citation>
    <scope>NUCLEOTIDE SEQUENCE [LARGE SCALE GENOMIC DNA]</scope>
    <source>
        <strain evidence="2 3">CCALA 016</strain>
    </source>
</reference>
<protein>
    <recommendedName>
        <fullName evidence="1">Glycosyltransferase 2-like domain-containing protein</fullName>
    </recommendedName>
</protein>